<accession>L9VUD7</accession>
<proteinExistence type="predicted"/>
<dbReference type="OrthoDB" id="275334at2157"/>
<dbReference type="Pfam" id="PF12705">
    <property type="entry name" value="PDDEXK_1"/>
    <property type="match status" value="1"/>
</dbReference>
<evidence type="ECO:0000313" key="3">
    <source>
        <dbReference type="Proteomes" id="UP000011599"/>
    </source>
</evidence>
<sequence>MSSSLSPSRLANYATCPRLYDYRYAQDVNAPDRTELYLNQGTIYHETIEDVCDATDRGDDPETIHNRAMQVFDAKWDEHSTPDDYESAAHQEYQRTENRAAIASFFDPDGGDGIEHARYSVATECWVECEVDGRELHGKADNVVRSDDGLHIFDYKRNTDGVLSSGTAEYLGDHLDGEAHEPKRVRNAFQTATYVEGVKNEPFYEDGMKIRFSFYGILNSTSFESTPSGYDVSARGWPRETTEIYEDHYDTIWALIRDAHDGITGETYEPDLLELDRITEEACPDCDYREMCADRLSTEVQR</sequence>
<dbReference type="AlphaFoldDB" id="L9VUD7"/>
<dbReference type="RefSeq" id="WP_006090835.1">
    <property type="nucleotide sequence ID" value="NZ_AOHW01000036.1"/>
</dbReference>
<gene>
    <name evidence="2" type="ORF">C496_14436</name>
</gene>
<organism evidence="2 3">
    <name type="scientific">Natronorubrum tibetense GA33</name>
    <dbReference type="NCBI Taxonomy" id="1114856"/>
    <lineage>
        <taxon>Archaea</taxon>
        <taxon>Methanobacteriati</taxon>
        <taxon>Methanobacteriota</taxon>
        <taxon>Stenosarchaea group</taxon>
        <taxon>Halobacteria</taxon>
        <taxon>Halobacteriales</taxon>
        <taxon>Natrialbaceae</taxon>
        <taxon>Natronorubrum</taxon>
    </lineage>
</organism>
<dbReference type="EMBL" id="AOHW01000036">
    <property type="protein sequence ID" value="ELY39883.1"/>
    <property type="molecule type" value="Genomic_DNA"/>
</dbReference>
<dbReference type="STRING" id="1114856.GCA_000383975_03323"/>
<protein>
    <recommendedName>
        <fullName evidence="1">PD-(D/E)XK endonuclease-like domain-containing protein</fullName>
    </recommendedName>
</protein>
<dbReference type="eggNOG" id="arCOG00787">
    <property type="taxonomic scope" value="Archaea"/>
</dbReference>
<dbReference type="InterPro" id="IPR011604">
    <property type="entry name" value="PDDEXK-like_dom_sf"/>
</dbReference>
<comment type="caution">
    <text evidence="2">The sequence shown here is derived from an EMBL/GenBank/DDBJ whole genome shotgun (WGS) entry which is preliminary data.</text>
</comment>
<evidence type="ECO:0000313" key="2">
    <source>
        <dbReference type="EMBL" id="ELY39883.1"/>
    </source>
</evidence>
<dbReference type="Gene3D" id="3.90.320.10">
    <property type="match status" value="1"/>
</dbReference>
<dbReference type="PATRIC" id="fig|1114856.3.peg.2988"/>
<name>L9VUD7_9EURY</name>
<evidence type="ECO:0000259" key="1">
    <source>
        <dbReference type="Pfam" id="PF12705"/>
    </source>
</evidence>
<reference evidence="2 3" key="1">
    <citation type="journal article" date="2014" name="PLoS Genet.">
        <title>Phylogenetically driven sequencing of extremely halophilic archaea reveals strategies for static and dynamic osmo-response.</title>
        <authorList>
            <person name="Becker E.A."/>
            <person name="Seitzer P.M."/>
            <person name="Tritt A."/>
            <person name="Larsen D."/>
            <person name="Krusor M."/>
            <person name="Yao A.I."/>
            <person name="Wu D."/>
            <person name="Madern D."/>
            <person name="Eisen J.A."/>
            <person name="Darling A.E."/>
            <person name="Facciotti M.T."/>
        </authorList>
    </citation>
    <scope>NUCLEOTIDE SEQUENCE [LARGE SCALE GENOMIC DNA]</scope>
    <source>
        <strain evidence="2 3">GA33</strain>
    </source>
</reference>
<dbReference type="InterPro" id="IPR038726">
    <property type="entry name" value="PDDEXK_AddAB-type"/>
</dbReference>
<feature type="domain" description="PD-(D/E)XK endonuclease-like" evidence="1">
    <location>
        <begin position="4"/>
        <end position="292"/>
    </location>
</feature>
<dbReference type="Proteomes" id="UP000011599">
    <property type="component" value="Unassembled WGS sequence"/>
</dbReference>
<keyword evidence="3" id="KW-1185">Reference proteome</keyword>